<dbReference type="GO" id="GO:0010019">
    <property type="term" value="P:chloroplast-nucleus signaling pathway"/>
    <property type="evidence" value="ECO:0007669"/>
    <property type="project" value="TreeGrafter"/>
</dbReference>
<name>A0A9D5CK60_9LILI</name>
<feature type="repeat" description="PPR" evidence="3">
    <location>
        <begin position="210"/>
        <end position="244"/>
    </location>
</feature>
<dbReference type="Pfam" id="PF13812">
    <property type="entry name" value="PPR_3"/>
    <property type="match status" value="1"/>
</dbReference>
<dbReference type="Gene3D" id="1.25.40.10">
    <property type="entry name" value="Tetratricopeptide repeat domain"/>
    <property type="match status" value="2"/>
</dbReference>
<keyword evidence="5" id="KW-1185">Reference proteome</keyword>
<evidence type="ECO:0000313" key="4">
    <source>
        <dbReference type="EMBL" id="KAJ0974848.1"/>
    </source>
</evidence>
<comment type="caution">
    <text evidence="4">The sequence shown here is derived from an EMBL/GenBank/DDBJ whole genome shotgun (WGS) entry which is preliminary data.</text>
</comment>
<sequence>MPLLARLRRHVHLARPFSSSPNPNPKPKPKPVSSSVRVAIKALCNEEDLDKLVTSFKSFATSPRFRSNLNVYKIIVRRLAVAGRIASVEDILESQKVYSDITREGFAIRLISLYARAGMLSHAAATFDQLPSLGCPRTVSSFNALLTACAHVKDTDRLAELFRDVPVSDPSIVPNSISYNILILALCEKGELHAALDTLKLMEENGILPDLITFNTLLNGFYSSNLFLDGEKVWDKMKEKNIDPNIRSYNAKLRGLVLQGRTMEAVELVGELDNLGLKPDVFSFNAVIKGYLQDGKLEEAKKVYSELIKNDCAPNRWTFELLIPKLYEVGELDMALKLCYESLSRRCFVEAGVLQQVVDGLAKESRVGEAKKLVERGRLKSFARRGLKLPLSSLVGKF</sequence>
<dbReference type="Proteomes" id="UP001085076">
    <property type="component" value="Miscellaneous, Linkage group lg04"/>
</dbReference>
<dbReference type="AlphaFoldDB" id="A0A9D5CK60"/>
<dbReference type="OrthoDB" id="185373at2759"/>
<dbReference type="Pfam" id="PF01535">
    <property type="entry name" value="PPR"/>
    <property type="match status" value="1"/>
</dbReference>
<dbReference type="PROSITE" id="PS51375">
    <property type="entry name" value="PPR"/>
    <property type="match status" value="4"/>
</dbReference>
<dbReference type="PANTHER" id="PTHR47936:SF5">
    <property type="entry name" value="PENTACOTRIPEPTIDE-REPEAT REGION OF PRORP DOMAIN-CONTAINING PROTEIN"/>
    <property type="match status" value="1"/>
</dbReference>
<reference evidence="4" key="2">
    <citation type="journal article" date="2022" name="Hortic Res">
        <title>The genome of Dioscorea zingiberensis sheds light on the biosynthesis, origin and evolution of the medicinally important diosgenin saponins.</title>
        <authorList>
            <person name="Li Y."/>
            <person name="Tan C."/>
            <person name="Li Z."/>
            <person name="Guo J."/>
            <person name="Li S."/>
            <person name="Chen X."/>
            <person name="Wang C."/>
            <person name="Dai X."/>
            <person name="Yang H."/>
            <person name="Song W."/>
            <person name="Hou L."/>
            <person name="Xu J."/>
            <person name="Tong Z."/>
            <person name="Xu A."/>
            <person name="Yuan X."/>
            <person name="Wang W."/>
            <person name="Yang Q."/>
            <person name="Chen L."/>
            <person name="Sun Z."/>
            <person name="Wang K."/>
            <person name="Pan B."/>
            <person name="Chen J."/>
            <person name="Bao Y."/>
            <person name="Liu F."/>
            <person name="Qi X."/>
            <person name="Gang D.R."/>
            <person name="Wen J."/>
            <person name="Li J."/>
        </authorList>
    </citation>
    <scope>NUCLEOTIDE SEQUENCE</scope>
    <source>
        <strain evidence="4">Dzin_1.0</strain>
    </source>
</reference>
<gene>
    <name evidence="4" type="ORF">J5N97_016813</name>
</gene>
<evidence type="ECO:0000256" key="1">
    <source>
        <dbReference type="ARBA" id="ARBA00007626"/>
    </source>
</evidence>
<keyword evidence="2" id="KW-0677">Repeat</keyword>
<evidence type="ECO:0008006" key="6">
    <source>
        <dbReference type="Google" id="ProtNLM"/>
    </source>
</evidence>
<feature type="repeat" description="PPR" evidence="3">
    <location>
        <begin position="280"/>
        <end position="314"/>
    </location>
</feature>
<protein>
    <recommendedName>
        <fullName evidence="6">Pentatricopeptide repeat-containing protein</fullName>
    </recommendedName>
</protein>
<feature type="repeat" description="PPR" evidence="3">
    <location>
        <begin position="175"/>
        <end position="209"/>
    </location>
</feature>
<evidence type="ECO:0000313" key="5">
    <source>
        <dbReference type="Proteomes" id="UP001085076"/>
    </source>
</evidence>
<accession>A0A9D5CK60</accession>
<dbReference type="GO" id="GO:0031930">
    <property type="term" value="P:mitochondria-nucleus signaling pathway"/>
    <property type="evidence" value="ECO:0007669"/>
    <property type="project" value="TreeGrafter"/>
</dbReference>
<dbReference type="EMBL" id="JAGGNH010000004">
    <property type="protein sequence ID" value="KAJ0974848.1"/>
    <property type="molecule type" value="Genomic_DNA"/>
</dbReference>
<comment type="similarity">
    <text evidence="1">Belongs to the PPR family. P subfamily.</text>
</comment>
<dbReference type="GO" id="GO:0009507">
    <property type="term" value="C:chloroplast"/>
    <property type="evidence" value="ECO:0007669"/>
    <property type="project" value="TreeGrafter"/>
</dbReference>
<organism evidence="4 5">
    <name type="scientific">Dioscorea zingiberensis</name>
    <dbReference type="NCBI Taxonomy" id="325984"/>
    <lineage>
        <taxon>Eukaryota</taxon>
        <taxon>Viridiplantae</taxon>
        <taxon>Streptophyta</taxon>
        <taxon>Embryophyta</taxon>
        <taxon>Tracheophyta</taxon>
        <taxon>Spermatophyta</taxon>
        <taxon>Magnoliopsida</taxon>
        <taxon>Liliopsida</taxon>
        <taxon>Dioscoreales</taxon>
        <taxon>Dioscoreaceae</taxon>
        <taxon>Dioscorea</taxon>
    </lineage>
</organism>
<dbReference type="InterPro" id="IPR011990">
    <property type="entry name" value="TPR-like_helical_dom_sf"/>
</dbReference>
<dbReference type="Pfam" id="PF13041">
    <property type="entry name" value="PPR_2"/>
    <property type="match status" value="2"/>
</dbReference>
<evidence type="ECO:0000256" key="3">
    <source>
        <dbReference type="PROSITE-ProRule" id="PRU00708"/>
    </source>
</evidence>
<feature type="repeat" description="PPR" evidence="3">
    <location>
        <begin position="245"/>
        <end position="279"/>
    </location>
</feature>
<evidence type="ECO:0000256" key="2">
    <source>
        <dbReference type="ARBA" id="ARBA00022737"/>
    </source>
</evidence>
<dbReference type="PANTHER" id="PTHR47936">
    <property type="entry name" value="PPR_LONG DOMAIN-CONTAINING PROTEIN"/>
    <property type="match status" value="1"/>
</dbReference>
<proteinExistence type="inferred from homology"/>
<dbReference type="InterPro" id="IPR002885">
    <property type="entry name" value="PPR_rpt"/>
</dbReference>
<dbReference type="NCBIfam" id="TIGR00756">
    <property type="entry name" value="PPR"/>
    <property type="match status" value="3"/>
</dbReference>
<reference evidence="4" key="1">
    <citation type="submission" date="2021-03" db="EMBL/GenBank/DDBJ databases">
        <authorList>
            <person name="Li Z."/>
            <person name="Yang C."/>
        </authorList>
    </citation>
    <scope>NUCLEOTIDE SEQUENCE</scope>
    <source>
        <strain evidence="4">Dzin_1.0</strain>
        <tissue evidence="4">Leaf</tissue>
    </source>
</reference>